<evidence type="ECO:0000313" key="1">
    <source>
        <dbReference type="EMBL" id="XCH00500.1"/>
    </source>
</evidence>
<organism evidence="1">
    <name type="scientific">Synechococcus phage QB2</name>
    <dbReference type="NCBI Taxonomy" id="3159453"/>
    <lineage>
        <taxon>Viruses</taxon>
        <taxon>Duplodnaviria</taxon>
        <taxon>Heunggongvirae</taxon>
        <taxon>Uroviricota</taxon>
        <taxon>Caudoviricetes</taxon>
        <taxon>Pantevenvirales</taxon>
        <taxon>Kyanoviridae</taxon>
    </lineage>
</organism>
<accession>A0AAU8EL15</accession>
<proteinExistence type="predicted"/>
<name>A0AAU8EL15_9CAUD</name>
<sequence>MANNPIPDNVPDMMEKDFGTVVLITDPRSDVYLAKYRKNNPPADRNSKWCGGKGGFDDYVERWH</sequence>
<reference evidence="1" key="1">
    <citation type="submission" date="2024-05" db="EMBL/GenBank/DDBJ databases">
        <authorList>
            <person name="Su C."/>
        </authorList>
    </citation>
    <scope>NUCLEOTIDE SEQUENCE</scope>
</reference>
<dbReference type="EMBL" id="PP861117">
    <property type="protein sequence ID" value="XCH00500.1"/>
    <property type="molecule type" value="Genomic_DNA"/>
</dbReference>
<protein>
    <submittedName>
        <fullName evidence="1">Uncharacterized protein</fullName>
    </submittedName>
</protein>